<feature type="compositionally biased region" description="Polar residues" evidence="3">
    <location>
        <begin position="355"/>
        <end position="384"/>
    </location>
</feature>
<evidence type="ECO:0000313" key="5">
    <source>
        <dbReference type="EMBL" id="KKA23962.1"/>
    </source>
</evidence>
<keyword evidence="1 2" id="KW-0694">RNA-binding</keyword>
<dbReference type="SMART" id="SM00684">
    <property type="entry name" value="DM15"/>
    <property type="match status" value="2"/>
</dbReference>
<feature type="compositionally biased region" description="Polar residues" evidence="3">
    <location>
        <begin position="781"/>
        <end position="798"/>
    </location>
</feature>
<dbReference type="InterPro" id="IPR036388">
    <property type="entry name" value="WH-like_DNA-bd_sf"/>
</dbReference>
<dbReference type="CDD" id="cd07323">
    <property type="entry name" value="LAM"/>
    <property type="match status" value="1"/>
</dbReference>
<dbReference type="SUPFAM" id="SSF46785">
    <property type="entry name" value="Winged helix' DNA-binding domain"/>
    <property type="match status" value="1"/>
</dbReference>
<feature type="compositionally biased region" description="Polar residues" evidence="3">
    <location>
        <begin position="442"/>
        <end position="452"/>
    </location>
</feature>
<evidence type="ECO:0000313" key="6">
    <source>
        <dbReference type="Proteomes" id="UP000053958"/>
    </source>
</evidence>
<dbReference type="EMBL" id="LASV01000080">
    <property type="protein sequence ID" value="KKA23962.1"/>
    <property type="molecule type" value="Genomic_DNA"/>
</dbReference>
<feature type="compositionally biased region" description="Basic and acidic residues" evidence="3">
    <location>
        <begin position="290"/>
        <end position="317"/>
    </location>
</feature>
<evidence type="ECO:0000256" key="2">
    <source>
        <dbReference type="PROSITE-ProRule" id="PRU00332"/>
    </source>
</evidence>
<feature type="compositionally biased region" description="Basic and acidic residues" evidence="3">
    <location>
        <begin position="177"/>
        <end position="186"/>
    </location>
</feature>
<feature type="compositionally biased region" description="Polar residues" evidence="3">
    <location>
        <begin position="118"/>
        <end position="133"/>
    </location>
</feature>
<keyword evidence="6" id="KW-1185">Reference proteome</keyword>
<feature type="compositionally biased region" description="Polar residues" evidence="3">
    <location>
        <begin position="881"/>
        <end position="892"/>
    </location>
</feature>
<dbReference type="GO" id="GO:0000339">
    <property type="term" value="F:RNA cap binding"/>
    <property type="evidence" value="ECO:0007669"/>
    <property type="project" value="InterPro"/>
</dbReference>
<feature type="compositionally biased region" description="Basic and acidic residues" evidence="3">
    <location>
        <begin position="426"/>
        <end position="441"/>
    </location>
</feature>
<feature type="compositionally biased region" description="Basic and acidic residues" evidence="3">
    <location>
        <begin position="65"/>
        <end position="80"/>
    </location>
</feature>
<feature type="compositionally biased region" description="Polar residues" evidence="3">
    <location>
        <begin position="595"/>
        <end position="606"/>
    </location>
</feature>
<feature type="compositionally biased region" description="Polar residues" evidence="3">
    <location>
        <begin position="568"/>
        <end position="582"/>
    </location>
</feature>
<dbReference type="SMART" id="SM00715">
    <property type="entry name" value="LA"/>
    <property type="match status" value="1"/>
</dbReference>
<dbReference type="RefSeq" id="XP_013330574.1">
    <property type="nucleotide sequence ID" value="XM_013475120.1"/>
</dbReference>
<dbReference type="GO" id="GO:0048255">
    <property type="term" value="P:mRNA stabilization"/>
    <property type="evidence" value="ECO:0007669"/>
    <property type="project" value="InterPro"/>
</dbReference>
<feature type="region of interest" description="Disordered" evidence="3">
    <location>
        <begin position="1"/>
        <end position="616"/>
    </location>
</feature>
<accession>A0A0F4Z0A8</accession>
<protein>
    <recommendedName>
        <fullName evidence="4">HTH La-type RNA-binding domain-containing protein</fullName>
    </recommendedName>
</protein>
<evidence type="ECO:0000259" key="4">
    <source>
        <dbReference type="PROSITE" id="PS50961"/>
    </source>
</evidence>
<feature type="compositionally biased region" description="Basic and acidic residues" evidence="3">
    <location>
        <begin position="499"/>
        <end position="553"/>
    </location>
</feature>
<dbReference type="STRING" id="1408163.A0A0F4Z0A8"/>
<name>A0A0F4Z0A8_RASE3</name>
<dbReference type="Pfam" id="PF21071">
    <property type="entry name" value="LARP1_HEAT"/>
    <property type="match status" value="1"/>
</dbReference>
<proteinExistence type="predicted"/>
<feature type="compositionally biased region" description="Polar residues" evidence="3">
    <location>
        <begin position="211"/>
        <end position="223"/>
    </location>
</feature>
<feature type="compositionally biased region" description="Low complexity" evidence="3">
    <location>
        <begin position="187"/>
        <end position="209"/>
    </location>
</feature>
<dbReference type="OrthoDB" id="340227at2759"/>
<evidence type="ECO:0000256" key="1">
    <source>
        <dbReference type="ARBA" id="ARBA00022884"/>
    </source>
</evidence>
<feature type="compositionally biased region" description="Polar residues" evidence="3">
    <location>
        <begin position="81"/>
        <end position="108"/>
    </location>
</feature>
<gene>
    <name evidence="5" type="ORF">T310_2003</name>
</gene>
<feature type="compositionally biased region" description="Basic and acidic residues" evidence="3">
    <location>
        <begin position="230"/>
        <end position="255"/>
    </location>
</feature>
<sequence>MAATTSKPEMPAFSYAQAAKGLSTASQQQAKPSTEQAGTSSNREESTNSQAAGGSAKPSSTQNEALREVDKSESGPDPESKSATTGSSKNVVSGTSSPSFGTASTSTLPKEDDISAIPNGTSEPTWDKQSQASAPAEKQNAAGEAKKEESSNSAPEKSAPTKELKAAPIPAVNVWQQRKEAQEAKAKANAAALKNAAANASKLAPAKPATAGTQTPGDGQDSSKPGAKKKVGDGQAEGKDRRKADNAKGREEGSRKSGGRFTRPNEESAEATLPPVGDASAWPTPQTAQGEEKRRAQEKSEKAEKSPVIRAHGKEKWTPVPYVPTAVFNTPLPSAARRGGRPSRGGRDGGRGGAHNTSTNNNGADNKATSGQTTQGPANKQTSLPDRGRHESNPARANSLPAQSRRPTSVDTGANNDQRRSSQAPDRSRGDTRAKAAEDSHATTNGPQTTTGDAAAKPHRENRYSGKSQESAPTHKGGDHNSKSGNAPADGHGGSRFNSNHERRFDNPPRSADFHRDSSGWREHRDFNKDKGEYQRDREHPRERGDSRPERGRGGYRGRGGHYGGGSQNPHFSNPQLSQNSFIPPKSFGDRRSQHQGFQNGSQPHNTNHRLSLRSPSLPNSAGLYGVYPMPDINSMYAYPPMHPGVPMTAIPYQPYMEPFSLMGMIQMQLEYYFSVDNLCKDLYLRKHMDSQGFVPLSFIANFKRIKNLTEDFELLRHCARQLRNAEYQYGEDGVDRLRPREKWEQWVLSMEQRDPSARNDGPPPPKTNSSADAEKRDDNASYNQPNGSVQDASQTPANAVPNAPEFTPFVPAGVQNEGANVGKPNEHNVFPDDQVENLVIVVRKPGSCSPPQQHLLNHPPRSFANGSVDGSKTAGGPVTSDDNSNLPTNGGASAGSLSAEENKSRQNNDVPKSLRKGNDVFEPRSQVPAFWIKEKDNPAEIPSSDIVHVSYSVFRKQALEKRDHTINDGEHDMDVLYHFWSHFLVNNFNAKMYDEFKNLALDDHRKGSATTGFNCLVQFYDSMLMSSRVLPDQVAKDLVDLVETESTTNGRPLFHKLRSAWRNGAFNLNSRKKIDQIISENLKAELDK</sequence>
<comment type="caution">
    <text evidence="5">The sequence shown here is derived from an EMBL/GenBank/DDBJ whole genome shotgun (WGS) entry which is preliminary data.</text>
</comment>
<dbReference type="InterPro" id="IPR006630">
    <property type="entry name" value="La_HTH"/>
</dbReference>
<dbReference type="Pfam" id="PF05383">
    <property type="entry name" value="La"/>
    <property type="match status" value="1"/>
</dbReference>
<dbReference type="Gene3D" id="1.10.10.10">
    <property type="entry name" value="Winged helix-like DNA-binding domain superfamily/Winged helix DNA-binding domain"/>
    <property type="match status" value="1"/>
</dbReference>
<dbReference type="AlphaFoldDB" id="A0A0F4Z0A8"/>
<dbReference type="Proteomes" id="UP000053958">
    <property type="component" value="Unassembled WGS sequence"/>
</dbReference>
<feature type="compositionally biased region" description="Polar residues" evidence="3">
    <location>
        <begin position="23"/>
        <end position="64"/>
    </location>
</feature>
<feature type="region of interest" description="Disordered" evidence="3">
    <location>
        <begin position="846"/>
        <end position="920"/>
    </location>
</feature>
<feature type="region of interest" description="Disordered" evidence="3">
    <location>
        <begin position="751"/>
        <end position="831"/>
    </location>
</feature>
<dbReference type="InterPro" id="IPR006607">
    <property type="entry name" value="DM15"/>
</dbReference>
<evidence type="ECO:0000256" key="3">
    <source>
        <dbReference type="SAM" id="MobiDB-lite"/>
    </source>
</evidence>
<organism evidence="5 6">
    <name type="scientific">Rasamsonia emersonii (strain ATCC 16479 / CBS 393.64 / IMI 116815)</name>
    <dbReference type="NCBI Taxonomy" id="1408163"/>
    <lineage>
        <taxon>Eukaryota</taxon>
        <taxon>Fungi</taxon>
        <taxon>Dikarya</taxon>
        <taxon>Ascomycota</taxon>
        <taxon>Pezizomycotina</taxon>
        <taxon>Eurotiomycetes</taxon>
        <taxon>Eurotiomycetidae</taxon>
        <taxon>Eurotiales</taxon>
        <taxon>Trichocomaceae</taxon>
        <taxon>Rasamsonia</taxon>
    </lineage>
</organism>
<dbReference type="GeneID" id="25314354"/>
<reference evidence="5 6" key="1">
    <citation type="submission" date="2015-04" db="EMBL/GenBank/DDBJ databases">
        <authorList>
            <person name="Heijne W.H."/>
            <person name="Fedorova N.D."/>
            <person name="Nierman W.C."/>
            <person name="Vollebregt A.W."/>
            <person name="Zhao Z."/>
            <person name="Wu L."/>
            <person name="Kumar M."/>
            <person name="Stam H."/>
            <person name="van den Berg M.A."/>
            <person name="Pel H.J."/>
        </authorList>
    </citation>
    <scope>NUCLEOTIDE SEQUENCE [LARGE SCALE GENOMIC DNA]</scope>
    <source>
        <strain evidence="5 6">CBS 393.64</strain>
    </source>
</reference>
<feature type="domain" description="HTH La-type RNA-binding" evidence="4">
    <location>
        <begin position="656"/>
        <end position="750"/>
    </location>
</feature>
<dbReference type="PROSITE" id="PS50961">
    <property type="entry name" value="HTH_LA"/>
    <property type="match status" value="1"/>
</dbReference>
<dbReference type="InterPro" id="IPR036390">
    <property type="entry name" value="WH_DNA-bd_sf"/>
</dbReference>
<feature type="compositionally biased region" description="Polar residues" evidence="3">
    <location>
        <begin position="400"/>
        <end position="425"/>
    </location>
</feature>